<dbReference type="RefSeq" id="WP_076690953.1">
    <property type="nucleotide sequence ID" value="NZ_CP018762.1"/>
</dbReference>
<dbReference type="InterPro" id="IPR029058">
    <property type="entry name" value="AB_hydrolase_fold"/>
</dbReference>
<dbReference type="GO" id="GO:0016787">
    <property type="term" value="F:hydrolase activity"/>
    <property type="evidence" value="ECO:0007669"/>
    <property type="project" value="UniProtKB-KW"/>
</dbReference>
<organism evidence="2 3">
    <name type="scientific">Microbacterium aurum</name>
    <dbReference type="NCBI Taxonomy" id="36805"/>
    <lineage>
        <taxon>Bacteria</taxon>
        <taxon>Bacillati</taxon>
        <taxon>Actinomycetota</taxon>
        <taxon>Actinomycetes</taxon>
        <taxon>Micrococcales</taxon>
        <taxon>Microbacteriaceae</taxon>
        <taxon>Microbacterium</taxon>
    </lineage>
</organism>
<dbReference type="KEGG" id="maur:BOH66_10565"/>
<dbReference type="Pfam" id="PF12697">
    <property type="entry name" value="Abhydrolase_6"/>
    <property type="match status" value="1"/>
</dbReference>
<feature type="domain" description="AB hydrolase-1" evidence="1">
    <location>
        <begin position="7"/>
        <end position="225"/>
    </location>
</feature>
<dbReference type="InterPro" id="IPR052897">
    <property type="entry name" value="Sec-Metab_Biosynth_Hydrolase"/>
</dbReference>
<keyword evidence="2" id="KW-0378">Hydrolase</keyword>
<dbReference type="EMBL" id="CP018762">
    <property type="protein sequence ID" value="APZ34631.1"/>
    <property type="molecule type" value="Genomic_DNA"/>
</dbReference>
<dbReference type="PANTHER" id="PTHR37017">
    <property type="entry name" value="AB HYDROLASE-1 DOMAIN-CONTAINING PROTEIN-RELATED"/>
    <property type="match status" value="1"/>
</dbReference>
<evidence type="ECO:0000313" key="3">
    <source>
        <dbReference type="Proteomes" id="UP000187185"/>
    </source>
</evidence>
<reference evidence="2 3" key="1">
    <citation type="submission" date="2016-12" db="EMBL/GenBank/DDBJ databases">
        <title>Complete genome sequence of Microbacterium aurum KACC 15219.</title>
        <authorList>
            <person name="Jung Y."/>
            <person name="Shin J.-H."/>
            <person name="Lee Y.-J."/>
            <person name="Yi H."/>
            <person name="Bahn Y.-S."/>
            <person name="Kim J.F."/>
            <person name="Lee D.-W."/>
        </authorList>
    </citation>
    <scope>NUCLEOTIDE SEQUENCE [LARGE SCALE GENOMIC DNA]</scope>
    <source>
        <strain evidence="2 3">KACC 15219</strain>
    </source>
</reference>
<dbReference type="Gene3D" id="3.40.50.1820">
    <property type="entry name" value="alpha/beta hydrolase"/>
    <property type="match status" value="1"/>
</dbReference>
<dbReference type="OrthoDB" id="9773549at2"/>
<dbReference type="STRING" id="36805.BOH66_10565"/>
<sequence>MDTTTDVLLIPGFWLDAASWDDVVPTLRAAGLAPRALTMPGVGAGAAAAAEIGLADWIAAVVAEIDRAPGPVVVVGHSGGGNVAWGAVDARPDRVSRVVFVDTVPPPPGANVGEFETDQPIIPFPGWGFFDDEDVADLDPQTRERTAPRALSIPTRVTTDAIALTDDRRYAVPVTVLSGQRDDAEFRRFLAQWGPFADEFTAIADTEVVRLGTGHWPQFSQPERLGEALVAAIQRAG</sequence>
<proteinExistence type="predicted"/>
<protein>
    <submittedName>
        <fullName evidence="2">Alpha/beta hydrolase</fullName>
    </submittedName>
</protein>
<accession>A0A1P8U930</accession>
<evidence type="ECO:0000313" key="2">
    <source>
        <dbReference type="EMBL" id="APZ34631.1"/>
    </source>
</evidence>
<dbReference type="AlphaFoldDB" id="A0A1P8U930"/>
<evidence type="ECO:0000259" key="1">
    <source>
        <dbReference type="Pfam" id="PF12697"/>
    </source>
</evidence>
<name>A0A1P8U930_9MICO</name>
<dbReference type="Proteomes" id="UP000187185">
    <property type="component" value="Chromosome"/>
</dbReference>
<dbReference type="InterPro" id="IPR000073">
    <property type="entry name" value="AB_hydrolase_1"/>
</dbReference>
<dbReference type="SUPFAM" id="SSF53474">
    <property type="entry name" value="alpha/beta-Hydrolases"/>
    <property type="match status" value="1"/>
</dbReference>
<gene>
    <name evidence="2" type="ORF">BOH66_10565</name>
</gene>
<dbReference type="PANTHER" id="PTHR37017:SF11">
    <property type="entry name" value="ESTERASE_LIPASE_THIOESTERASE DOMAIN-CONTAINING PROTEIN"/>
    <property type="match status" value="1"/>
</dbReference>
<keyword evidence="3" id="KW-1185">Reference proteome</keyword>